<proteinExistence type="predicted"/>
<evidence type="ECO:0008006" key="5">
    <source>
        <dbReference type="Google" id="ProtNLM"/>
    </source>
</evidence>
<gene>
    <name evidence="1" type="ORF">BGI27_11300</name>
    <name evidence="2" type="ORF">CGU29_10675</name>
</gene>
<evidence type="ECO:0000313" key="3">
    <source>
        <dbReference type="Proteomes" id="UP000216107"/>
    </source>
</evidence>
<dbReference type="Proteomes" id="UP000216107">
    <property type="component" value="Unassembled WGS sequence"/>
</dbReference>
<evidence type="ECO:0000313" key="2">
    <source>
        <dbReference type="EMBL" id="PAS92693.1"/>
    </source>
</evidence>
<evidence type="ECO:0000313" key="1">
    <source>
        <dbReference type="EMBL" id="KAF7598780.1"/>
    </source>
</evidence>
<evidence type="ECO:0000313" key="4">
    <source>
        <dbReference type="Proteomes" id="UP000623509"/>
    </source>
</evidence>
<reference evidence="1 4" key="1">
    <citation type="submission" date="2016-08" db="EMBL/GenBank/DDBJ databases">
        <title>Candidatus Dactylopiibacterium carminicum genome sequence.</title>
        <authorList>
            <person name="Ramirez-Puebla S.T."/>
            <person name="Ormeno-Orrillo E."/>
            <person name="Vera-Ponce De Leon A."/>
            <person name="Luis L."/>
            <person name="Sanchez-Flores A."/>
            <person name="Monica R."/>
            <person name="Martinez-Romero E."/>
        </authorList>
    </citation>
    <scope>NUCLEOTIDE SEQUENCE [LARGE SCALE GENOMIC DNA]</scope>
    <source>
        <strain evidence="1">END1</strain>
    </source>
</reference>
<name>A0A272ERF6_9RHOO</name>
<dbReference type="Proteomes" id="UP000623509">
    <property type="component" value="Unassembled WGS sequence"/>
</dbReference>
<accession>A0A272ERF6</accession>
<organism evidence="2 3">
    <name type="scientific">Candidatus Dactylopiibacterium carminicum</name>
    <dbReference type="NCBI Taxonomy" id="857335"/>
    <lineage>
        <taxon>Bacteria</taxon>
        <taxon>Pseudomonadati</taxon>
        <taxon>Pseudomonadota</taxon>
        <taxon>Betaproteobacteria</taxon>
        <taxon>Rhodocyclales</taxon>
        <taxon>Rhodocyclaceae</taxon>
        <taxon>Candidatus Dactylopiibacterium</taxon>
    </lineage>
</organism>
<protein>
    <recommendedName>
        <fullName evidence="5">General secretion pathway protein GspM</fullName>
    </recommendedName>
</protein>
<keyword evidence="4" id="KW-1185">Reference proteome</keyword>
<dbReference type="EMBL" id="NMRN01000032">
    <property type="protein sequence ID" value="PAS92693.1"/>
    <property type="molecule type" value="Genomic_DNA"/>
</dbReference>
<sequence length="180" mass="19906">MQLSLLMVLLGVGLLAHALQTRNRLEKELTDTRNRTLVLRANNTLKLAQEPSLQAALARHAALREVGLFLPEDQPALTHRLLSNARSLRLDPPSSAFARQRLLHAVGNPAVFQIQASEMTMTLNVLHEGDLLQILEDLRDQSQSLLRPARCVLKSPEETAGMQRMHAECAVDWITLAGAA</sequence>
<dbReference type="AlphaFoldDB" id="A0A272ERF6"/>
<dbReference type="EMBL" id="MDUX01000037">
    <property type="protein sequence ID" value="KAF7598780.1"/>
    <property type="molecule type" value="Genomic_DNA"/>
</dbReference>
<reference evidence="2 3" key="2">
    <citation type="submission" date="2017-07" db="EMBL/GenBank/DDBJ databases">
        <title>Candidatus Dactylopiibacterium carminicum, a nitrogen-fixing symbiont of the cochineal insect Dactylopius coccus and Dactylopius opuntiae (Hemiptera: Coccoidea: Dactylopiidae).</title>
        <authorList>
            <person name="Vera A."/>
        </authorList>
    </citation>
    <scope>NUCLEOTIDE SEQUENCE [LARGE SCALE GENOMIC DNA]</scope>
    <source>
        <strain evidence="2 3">NFDCM</strain>
    </source>
</reference>
<comment type="caution">
    <text evidence="2">The sequence shown here is derived from an EMBL/GenBank/DDBJ whole genome shotgun (WGS) entry which is preliminary data.</text>
</comment>